<dbReference type="EMBL" id="KI913114">
    <property type="protein sequence ID" value="ETV89566.1"/>
    <property type="molecule type" value="Genomic_DNA"/>
</dbReference>
<keyword evidence="1" id="KW-0479">Metal-binding</keyword>
<feature type="chain" id="PRO_5004841977" description="C2H2-type domain-containing protein" evidence="3">
    <location>
        <begin position="34"/>
        <end position="277"/>
    </location>
</feature>
<organism evidence="5">
    <name type="scientific">Aphanomyces astaci</name>
    <name type="common">Crayfish plague agent</name>
    <dbReference type="NCBI Taxonomy" id="112090"/>
    <lineage>
        <taxon>Eukaryota</taxon>
        <taxon>Sar</taxon>
        <taxon>Stramenopiles</taxon>
        <taxon>Oomycota</taxon>
        <taxon>Saprolegniomycetes</taxon>
        <taxon>Saprolegniales</taxon>
        <taxon>Verrucalvaceae</taxon>
        <taxon>Aphanomyces</taxon>
    </lineage>
</organism>
<dbReference type="PANTHER" id="PTHR21385">
    <property type="entry name" value="ZINC FINGER PROTEIN-RELATED"/>
    <property type="match status" value="1"/>
</dbReference>
<accession>W4HDC3</accession>
<reference evidence="5" key="1">
    <citation type="submission" date="2013-12" db="EMBL/GenBank/DDBJ databases">
        <title>The Genome Sequence of Aphanomyces astaci APO3.</title>
        <authorList>
            <consortium name="The Broad Institute Genomics Platform"/>
            <person name="Russ C."/>
            <person name="Tyler B."/>
            <person name="van West P."/>
            <person name="Dieguez-Uribeondo J."/>
            <person name="Young S.K."/>
            <person name="Zeng Q."/>
            <person name="Gargeya S."/>
            <person name="Fitzgerald M."/>
            <person name="Abouelleil A."/>
            <person name="Alvarado L."/>
            <person name="Chapman S.B."/>
            <person name="Gainer-Dewar J."/>
            <person name="Goldberg J."/>
            <person name="Griggs A."/>
            <person name="Gujja S."/>
            <person name="Hansen M."/>
            <person name="Howarth C."/>
            <person name="Imamovic A."/>
            <person name="Ireland A."/>
            <person name="Larimer J."/>
            <person name="McCowan C."/>
            <person name="Murphy C."/>
            <person name="Pearson M."/>
            <person name="Poon T.W."/>
            <person name="Priest M."/>
            <person name="Roberts A."/>
            <person name="Saif S."/>
            <person name="Shea T."/>
            <person name="Sykes S."/>
            <person name="Wortman J."/>
            <person name="Nusbaum C."/>
            <person name="Birren B."/>
        </authorList>
    </citation>
    <scope>NUCLEOTIDE SEQUENCE [LARGE SCALE GENOMIC DNA]</scope>
    <source>
        <strain evidence="5">APO3</strain>
    </source>
</reference>
<dbReference type="OrthoDB" id="65823at2759"/>
<dbReference type="InterPro" id="IPR013087">
    <property type="entry name" value="Znf_C2H2_type"/>
</dbReference>
<keyword evidence="2" id="KW-0812">Transmembrane</keyword>
<dbReference type="PROSITE" id="PS50157">
    <property type="entry name" value="ZINC_FINGER_C2H2_2"/>
    <property type="match status" value="1"/>
</dbReference>
<proteinExistence type="predicted"/>
<sequence length="277" mass="31143">MDTIGSPFSLRMITPIQALVCALVIILGQCSTAKPVATASTHLCSRQLSREAMHIIHQKVFLPAQAMHFHVPDECPFVADHILHLEHEQRKERTHSGRYRCGFCKKQFRNEEYLDGHFDRKHTPVSSSLPTGLCMADYCDILNCPTYISQARHAKCTHSSARRLKQKCQALFQACFPYQEPSFDATTLRRGEPEANQLYESMLVSICDTISCDAPDTVDPPSLFSIVAVALLKFVCLMGVLMGLIYAFDRPNVPMAKPSIHRPKATSMWRQPLAHAD</sequence>
<evidence type="ECO:0000256" key="1">
    <source>
        <dbReference type="PROSITE-ProRule" id="PRU00042"/>
    </source>
</evidence>
<keyword evidence="3" id="KW-0732">Signal</keyword>
<feature type="signal peptide" evidence="3">
    <location>
        <begin position="1"/>
        <end position="33"/>
    </location>
</feature>
<protein>
    <recommendedName>
        <fullName evidence="4">C2H2-type domain-containing protein</fullName>
    </recommendedName>
</protein>
<feature type="domain" description="C2H2-type" evidence="4">
    <location>
        <begin position="99"/>
        <end position="123"/>
    </location>
</feature>
<gene>
    <name evidence="5" type="ORF">H257_00795</name>
</gene>
<evidence type="ECO:0000256" key="3">
    <source>
        <dbReference type="SAM" id="SignalP"/>
    </source>
</evidence>
<evidence type="ECO:0000313" key="5">
    <source>
        <dbReference type="EMBL" id="ETV89566.1"/>
    </source>
</evidence>
<dbReference type="AlphaFoldDB" id="W4HDC3"/>
<dbReference type="VEuPathDB" id="FungiDB:H257_00795"/>
<dbReference type="PANTHER" id="PTHR21385:SF0">
    <property type="entry name" value="RE51073P"/>
    <property type="match status" value="1"/>
</dbReference>
<keyword evidence="2" id="KW-0472">Membrane</keyword>
<dbReference type="PROSITE" id="PS00028">
    <property type="entry name" value="ZINC_FINGER_C2H2_1"/>
    <property type="match status" value="1"/>
</dbReference>
<keyword evidence="1" id="KW-0862">Zinc</keyword>
<dbReference type="GO" id="GO:0008270">
    <property type="term" value="F:zinc ion binding"/>
    <property type="evidence" value="ECO:0007669"/>
    <property type="project" value="UniProtKB-KW"/>
</dbReference>
<keyword evidence="2" id="KW-1133">Transmembrane helix</keyword>
<dbReference type="RefSeq" id="XP_009821966.1">
    <property type="nucleotide sequence ID" value="XM_009823664.1"/>
</dbReference>
<evidence type="ECO:0000256" key="2">
    <source>
        <dbReference type="SAM" id="Phobius"/>
    </source>
</evidence>
<dbReference type="GeneID" id="20802791"/>
<evidence type="ECO:0000259" key="4">
    <source>
        <dbReference type="PROSITE" id="PS50157"/>
    </source>
</evidence>
<name>W4HDC3_APHAT</name>
<feature type="transmembrane region" description="Helical" evidence="2">
    <location>
        <begin position="223"/>
        <end position="248"/>
    </location>
</feature>
<keyword evidence="1" id="KW-0863">Zinc-finger</keyword>